<name>A0A0A9DXT8_ARUDO</name>
<accession>A0A0A9DXT8</accession>
<proteinExistence type="predicted"/>
<reference evidence="1" key="2">
    <citation type="journal article" date="2015" name="Data Brief">
        <title>Shoot transcriptome of the giant reed, Arundo donax.</title>
        <authorList>
            <person name="Barrero R.A."/>
            <person name="Guerrero F.D."/>
            <person name="Moolhuijzen P."/>
            <person name="Goolsby J.A."/>
            <person name="Tidwell J."/>
            <person name="Bellgard S.E."/>
            <person name="Bellgard M.I."/>
        </authorList>
    </citation>
    <scope>NUCLEOTIDE SEQUENCE</scope>
    <source>
        <tissue evidence="1">Shoot tissue taken approximately 20 cm above the soil surface</tissue>
    </source>
</reference>
<dbReference type="EMBL" id="GBRH01204501">
    <property type="protein sequence ID" value="JAD93394.1"/>
    <property type="molecule type" value="Transcribed_RNA"/>
</dbReference>
<organism evidence="1">
    <name type="scientific">Arundo donax</name>
    <name type="common">Giant reed</name>
    <name type="synonym">Donax arundinaceus</name>
    <dbReference type="NCBI Taxonomy" id="35708"/>
    <lineage>
        <taxon>Eukaryota</taxon>
        <taxon>Viridiplantae</taxon>
        <taxon>Streptophyta</taxon>
        <taxon>Embryophyta</taxon>
        <taxon>Tracheophyta</taxon>
        <taxon>Spermatophyta</taxon>
        <taxon>Magnoliopsida</taxon>
        <taxon>Liliopsida</taxon>
        <taxon>Poales</taxon>
        <taxon>Poaceae</taxon>
        <taxon>PACMAD clade</taxon>
        <taxon>Arundinoideae</taxon>
        <taxon>Arundineae</taxon>
        <taxon>Arundo</taxon>
    </lineage>
</organism>
<reference evidence="1" key="1">
    <citation type="submission" date="2014-09" db="EMBL/GenBank/DDBJ databases">
        <authorList>
            <person name="Magalhaes I.L.F."/>
            <person name="Oliveira U."/>
            <person name="Santos F.R."/>
            <person name="Vidigal T.H.D.A."/>
            <person name="Brescovit A.D."/>
            <person name="Santos A.J."/>
        </authorList>
    </citation>
    <scope>NUCLEOTIDE SEQUENCE</scope>
    <source>
        <tissue evidence="1">Shoot tissue taken approximately 20 cm above the soil surface</tissue>
    </source>
</reference>
<protein>
    <submittedName>
        <fullName evidence="1">Uncharacterized protein</fullName>
    </submittedName>
</protein>
<sequence length="12" mass="1436">MEQSLTQKPWTS</sequence>
<evidence type="ECO:0000313" key="1">
    <source>
        <dbReference type="EMBL" id="JAD93394.1"/>
    </source>
</evidence>